<dbReference type="Gene3D" id="2.60.40.1090">
    <property type="entry name" value="Fimbrial-type adhesion domain"/>
    <property type="match status" value="1"/>
</dbReference>
<dbReference type="InterPro" id="IPR036937">
    <property type="entry name" value="Adhesion_dom_fimbrial_sf"/>
</dbReference>
<keyword evidence="1" id="KW-0732">Signal</keyword>
<dbReference type="RefSeq" id="WP_052448128.1">
    <property type="nucleotide sequence ID" value="NZ_CAWMFX010000032.1"/>
</dbReference>
<dbReference type="PANTHER" id="PTHR33420">
    <property type="entry name" value="FIMBRIAL SUBUNIT ELFA-RELATED"/>
    <property type="match status" value="1"/>
</dbReference>
<dbReference type="SUPFAM" id="SSF49401">
    <property type="entry name" value="Bacterial adhesins"/>
    <property type="match status" value="1"/>
</dbReference>
<keyword evidence="4" id="KW-1185">Reference proteome</keyword>
<dbReference type="InterPro" id="IPR050263">
    <property type="entry name" value="Bact_Fimbrial_Adh_Pro"/>
</dbReference>
<dbReference type="GeneID" id="69551625"/>
<reference evidence="3 4" key="1">
    <citation type="submission" date="2020-12" db="EMBL/GenBank/DDBJ databases">
        <title>FDA dAtabase for Regulatory Grade micrObial Sequences (FDA-ARGOS): Supporting development and validation of Infectious Disease Dx tests.</title>
        <authorList>
            <person name="Sproer C."/>
            <person name="Gronow S."/>
            <person name="Severitt S."/>
            <person name="Schroder I."/>
            <person name="Tallon L."/>
            <person name="Sadzewicz L."/>
            <person name="Zhao X."/>
            <person name="Boylan J."/>
            <person name="Ott S."/>
            <person name="Bowen H."/>
            <person name="Vavikolanu K."/>
            <person name="Mehta A."/>
            <person name="Aluvathingal J."/>
            <person name="Nadendla S."/>
            <person name="Lowell S."/>
            <person name="Myers T."/>
            <person name="Yan Y."/>
            <person name="Sichtig H."/>
        </authorList>
    </citation>
    <scope>NUCLEOTIDE SEQUENCE [LARGE SCALE GENOMIC DNA]</scope>
    <source>
        <strain evidence="3 4">FDAARGOS_986</strain>
    </source>
</reference>
<feature type="signal peptide" evidence="1">
    <location>
        <begin position="1"/>
        <end position="21"/>
    </location>
</feature>
<sequence length="187" mass="19630">MSGNKALFVALFSIMSGYAMADDTTPAPTPTPIPEQSRGTINFTGAIIDAPCSIASESVNQTVQMGQISSRVLELNKEGPLRPFEIHLEGCTLDTVNSATVTFNGIADNTEKTRLAVSGYAKGAAISLVSQHDGQEVVLGQPTNALTLVDGDNRLKFGAKVVSTLQTGAKAVAGEFSATTDFVMNYQ</sequence>
<dbReference type="PANTHER" id="PTHR33420:SF26">
    <property type="entry name" value="FIMBRIAL SUBUNIT"/>
    <property type="match status" value="1"/>
</dbReference>
<dbReference type="InterPro" id="IPR008966">
    <property type="entry name" value="Adhesion_dom_sf"/>
</dbReference>
<feature type="domain" description="Fimbrial-type adhesion" evidence="2">
    <location>
        <begin position="41"/>
        <end position="187"/>
    </location>
</feature>
<proteinExistence type="predicted"/>
<accession>A0A7T4ADD1</accession>
<organism evidence="3 4">
    <name type="scientific">Aeromonas jandaei</name>
    <dbReference type="NCBI Taxonomy" id="650"/>
    <lineage>
        <taxon>Bacteria</taxon>
        <taxon>Pseudomonadati</taxon>
        <taxon>Pseudomonadota</taxon>
        <taxon>Gammaproteobacteria</taxon>
        <taxon>Aeromonadales</taxon>
        <taxon>Aeromonadaceae</taxon>
        <taxon>Aeromonas</taxon>
    </lineage>
</organism>
<dbReference type="Proteomes" id="UP000595481">
    <property type="component" value="Chromosome"/>
</dbReference>
<dbReference type="InterPro" id="IPR000259">
    <property type="entry name" value="Adhesion_dom_fimbrial"/>
</dbReference>
<evidence type="ECO:0000256" key="1">
    <source>
        <dbReference type="SAM" id="SignalP"/>
    </source>
</evidence>
<evidence type="ECO:0000313" key="3">
    <source>
        <dbReference type="EMBL" id="QQB21828.1"/>
    </source>
</evidence>
<dbReference type="Pfam" id="PF00419">
    <property type="entry name" value="Fimbrial"/>
    <property type="match status" value="1"/>
</dbReference>
<protein>
    <submittedName>
        <fullName evidence="3">Type 1 fimbrial protein</fullName>
    </submittedName>
</protein>
<feature type="chain" id="PRO_5046297269" evidence="1">
    <location>
        <begin position="22"/>
        <end position="187"/>
    </location>
</feature>
<dbReference type="EMBL" id="CP066092">
    <property type="protein sequence ID" value="QQB21828.1"/>
    <property type="molecule type" value="Genomic_DNA"/>
</dbReference>
<evidence type="ECO:0000313" key="4">
    <source>
        <dbReference type="Proteomes" id="UP000595481"/>
    </source>
</evidence>
<evidence type="ECO:0000259" key="2">
    <source>
        <dbReference type="Pfam" id="PF00419"/>
    </source>
</evidence>
<name>A0A7T4ADD1_AERJA</name>
<gene>
    <name evidence="3" type="ORF">I6H43_10055</name>
</gene>